<keyword evidence="3" id="KW-1185">Reference proteome</keyword>
<dbReference type="AlphaFoldDB" id="A0A0F4ZM72"/>
<reference evidence="2 3" key="1">
    <citation type="submission" date="2015-03" db="EMBL/GenBank/DDBJ databases">
        <authorList>
            <person name="Radwan O."/>
            <person name="Al-Naeli F.A."/>
            <person name="Rendon G.A."/>
            <person name="Fields C."/>
        </authorList>
    </citation>
    <scope>NUCLEOTIDE SEQUENCE [LARGE SCALE GENOMIC DNA]</scope>
    <source>
        <strain evidence="2">CR-DP1</strain>
    </source>
</reference>
<accession>A0A0F4ZM72</accession>
<protein>
    <recommendedName>
        <fullName evidence="4">Peroxin/Ferlin domain-containing protein</fullName>
    </recommendedName>
</protein>
<feature type="compositionally biased region" description="Basic and acidic residues" evidence="1">
    <location>
        <begin position="38"/>
        <end position="47"/>
    </location>
</feature>
<evidence type="ECO:0000256" key="1">
    <source>
        <dbReference type="SAM" id="MobiDB-lite"/>
    </source>
</evidence>
<evidence type="ECO:0000313" key="2">
    <source>
        <dbReference type="EMBL" id="KKA31231.1"/>
    </source>
</evidence>
<gene>
    <name evidence="2" type="ORF">TD95_002727</name>
</gene>
<feature type="region of interest" description="Disordered" evidence="1">
    <location>
        <begin position="304"/>
        <end position="374"/>
    </location>
</feature>
<dbReference type="OrthoDB" id="72441at2759"/>
<feature type="compositionally biased region" description="Polar residues" evidence="1">
    <location>
        <begin position="53"/>
        <end position="84"/>
    </location>
</feature>
<feature type="region of interest" description="Disordered" evidence="1">
    <location>
        <begin position="29"/>
        <end position="90"/>
    </location>
</feature>
<proteinExistence type="predicted"/>
<sequence length="527" mass="58931">MPRIQSSRRIAPLRDVEYDHEIVLVDEEANIVVTPPPADRESERAAEDASPSQPSETHSTVNLIQQNTSENTSKSLPSTRTSKASFGADTRPSISSALLSVAGAGAATGGGASLPVPSKGSSHAQYVMSVPNESGMSVLAGARTEIRGVSRPSMEGTTGENSMGLAPEATICSNTACKKATQKHEWVIDVLYENQRGLFLCSTPLFSAKALGNLDPSPWTNTYHKPSLTCPQDTQLPDPSWEWVWPEWRVNHDPLTACDDDGWEYSFMFSDKFSWHGPTWYSSFVRRRAWTRKRCRIQPGTSGLVVNNPTVSYDPMTYPNDVESRDSDSPNRVGRSQSQSHTHAHRRRHSHSHTHDTSHSRSQSAVRRRSMAETTRATRAELGLEDGLTSVEIYDTQLLLHIIRAQRIDREKLEAMENYLCHARDDLQHLQDVMHEIMKLFVFQNSRRQVLAQVALACEQTEARLNGMADGAEECVERQAVRKRLGFLQAARKHAEEEVRRLAYWSDVRVLGDRLGDVEAAEDKEEC</sequence>
<evidence type="ECO:0000313" key="3">
    <source>
        <dbReference type="Proteomes" id="UP000033483"/>
    </source>
</evidence>
<feature type="compositionally biased region" description="Basic residues" evidence="1">
    <location>
        <begin position="342"/>
        <end position="352"/>
    </location>
</feature>
<evidence type="ECO:0008006" key="4">
    <source>
        <dbReference type="Google" id="ProtNLM"/>
    </source>
</evidence>
<dbReference type="Proteomes" id="UP000033483">
    <property type="component" value="Unassembled WGS sequence"/>
</dbReference>
<name>A0A0F4ZM72_9PEZI</name>
<comment type="caution">
    <text evidence="2">The sequence shown here is derived from an EMBL/GenBank/DDBJ whole genome shotgun (WGS) entry which is preliminary data.</text>
</comment>
<organism evidence="2 3">
    <name type="scientific">Thielaviopsis punctulata</name>
    <dbReference type="NCBI Taxonomy" id="72032"/>
    <lineage>
        <taxon>Eukaryota</taxon>
        <taxon>Fungi</taxon>
        <taxon>Dikarya</taxon>
        <taxon>Ascomycota</taxon>
        <taxon>Pezizomycotina</taxon>
        <taxon>Sordariomycetes</taxon>
        <taxon>Hypocreomycetidae</taxon>
        <taxon>Microascales</taxon>
        <taxon>Ceratocystidaceae</taxon>
        <taxon>Thielaviopsis</taxon>
    </lineage>
</organism>
<dbReference type="EMBL" id="LAEV01000018">
    <property type="protein sequence ID" value="KKA31231.1"/>
    <property type="molecule type" value="Genomic_DNA"/>
</dbReference>